<evidence type="ECO:0000256" key="1">
    <source>
        <dbReference type="SAM" id="MobiDB-lite"/>
    </source>
</evidence>
<feature type="transmembrane region" description="Helical" evidence="2">
    <location>
        <begin position="107"/>
        <end position="125"/>
    </location>
</feature>
<feature type="transmembrane region" description="Helical" evidence="2">
    <location>
        <begin position="40"/>
        <end position="60"/>
    </location>
</feature>
<keyword evidence="2" id="KW-0472">Membrane</keyword>
<proteinExistence type="predicted"/>
<accession>A0A6C0HCP7</accession>
<keyword evidence="2" id="KW-0812">Transmembrane</keyword>
<keyword evidence="2" id="KW-1133">Transmembrane helix</keyword>
<reference evidence="3" key="1">
    <citation type="journal article" date="2020" name="Nature">
        <title>Giant virus diversity and host interactions through global metagenomics.</title>
        <authorList>
            <person name="Schulz F."/>
            <person name="Roux S."/>
            <person name="Paez-Espino D."/>
            <person name="Jungbluth S."/>
            <person name="Walsh D.A."/>
            <person name="Denef V.J."/>
            <person name="McMahon K.D."/>
            <person name="Konstantinidis K.T."/>
            <person name="Eloe-Fadrosh E.A."/>
            <person name="Kyrpides N.C."/>
            <person name="Woyke T."/>
        </authorList>
    </citation>
    <scope>NUCLEOTIDE SEQUENCE</scope>
    <source>
        <strain evidence="3">GVMAG-M-3300023179-91</strain>
    </source>
</reference>
<evidence type="ECO:0000256" key="2">
    <source>
        <dbReference type="SAM" id="Phobius"/>
    </source>
</evidence>
<organism evidence="3">
    <name type="scientific">viral metagenome</name>
    <dbReference type="NCBI Taxonomy" id="1070528"/>
    <lineage>
        <taxon>unclassified sequences</taxon>
        <taxon>metagenomes</taxon>
        <taxon>organismal metagenomes</taxon>
    </lineage>
</organism>
<protein>
    <submittedName>
        <fullName evidence="3">Uncharacterized protein</fullName>
    </submittedName>
</protein>
<sequence length="177" mass="20840">MNLDFNTSKPLQYIIYLLLFITGQSLSMWGQYVTLPFKNLTYWQAFSMAIPFAWADWFFMTFAVDIGHRYKLVTPTQDTFLLIILQFTLVLLINQFYLKQKVYRSDIIAFGILLVGYFISFFHLVSRALNIPIPEQHITEDTHTVSKKIKKCNGNRKPKNKQKKNNKNKKVKFIENA</sequence>
<dbReference type="EMBL" id="MN739931">
    <property type="protein sequence ID" value="QHT78381.1"/>
    <property type="molecule type" value="Genomic_DNA"/>
</dbReference>
<feature type="region of interest" description="Disordered" evidence="1">
    <location>
        <begin position="151"/>
        <end position="170"/>
    </location>
</feature>
<name>A0A6C0HCP7_9ZZZZ</name>
<feature type="transmembrane region" description="Helical" evidence="2">
    <location>
        <begin position="80"/>
        <end position="98"/>
    </location>
</feature>
<evidence type="ECO:0000313" key="3">
    <source>
        <dbReference type="EMBL" id="QHT78381.1"/>
    </source>
</evidence>
<dbReference type="AlphaFoldDB" id="A0A6C0HCP7"/>
<feature type="transmembrane region" description="Helical" evidence="2">
    <location>
        <begin position="13"/>
        <end position="33"/>
    </location>
</feature>